<feature type="transmembrane region" description="Helical" evidence="2">
    <location>
        <begin position="37"/>
        <end position="56"/>
    </location>
</feature>
<keyword evidence="1" id="KW-0175">Coiled coil</keyword>
<accession>A0A6A8DUV8</accession>
<feature type="coiled-coil region" evidence="1">
    <location>
        <begin position="55"/>
        <end position="96"/>
    </location>
</feature>
<evidence type="ECO:0000313" key="3">
    <source>
        <dbReference type="EMBL" id="MRH44982.1"/>
    </source>
</evidence>
<dbReference type="InterPro" id="IPR039076">
    <property type="entry name" value="DivIC"/>
</dbReference>
<keyword evidence="2" id="KW-1133">Transmembrane helix</keyword>
<dbReference type="AlphaFoldDB" id="A0A6A8DUV8"/>
<evidence type="ECO:0000313" key="4">
    <source>
        <dbReference type="Proteomes" id="UP000799092"/>
    </source>
</evidence>
<dbReference type="PANTHER" id="PTHR40027">
    <property type="entry name" value="CELL DIVISION PROTEIN DIVIC"/>
    <property type="match status" value="1"/>
</dbReference>
<dbReference type="Proteomes" id="UP000799092">
    <property type="component" value="Unassembled WGS sequence"/>
</dbReference>
<dbReference type="Pfam" id="PF04977">
    <property type="entry name" value="DivIC"/>
    <property type="match status" value="1"/>
</dbReference>
<evidence type="ECO:0000256" key="1">
    <source>
        <dbReference type="SAM" id="Coils"/>
    </source>
</evidence>
<comment type="caution">
    <text evidence="3">The sequence shown here is derived from an EMBL/GenBank/DDBJ whole genome shotgun (WGS) entry which is preliminary data.</text>
</comment>
<reference evidence="3" key="1">
    <citation type="submission" date="2019-11" db="EMBL/GenBank/DDBJ databases">
        <authorList>
            <person name="Li J."/>
        </authorList>
    </citation>
    <scope>NUCLEOTIDE SEQUENCE</scope>
    <source>
        <strain evidence="3">B6B</strain>
    </source>
</reference>
<organism evidence="3 4">
    <name type="scientific">Aquibacillus halophilus</name>
    <dbReference type="NCBI Taxonomy" id="930132"/>
    <lineage>
        <taxon>Bacteria</taxon>
        <taxon>Bacillati</taxon>
        <taxon>Bacillota</taxon>
        <taxon>Bacilli</taxon>
        <taxon>Bacillales</taxon>
        <taxon>Bacillaceae</taxon>
        <taxon>Aquibacillus</taxon>
    </lineage>
</organism>
<dbReference type="PANTHER" id="PTHR40027:SF1">
    <property type="entry name" value="CELL DIVISION PROTEIN DIVIC"/>
    <property type="match status" value="1"/>
</dbReference>
<gene>
    <name evidence="3" type="ORF">GH741_20265</name>
</gene>
<name>A0A6A8DUV8_9BACI</name>
<keyword evidence="4" id="KW-1185">Reference proteome</keyword>
<dbReference type="InterPro" id="IPR007060">
    <property type="entry name" value="FtsL/DivIC"/>
</dbReference>
<sequence>MSKKVKNIAKIESNYVKNYDAYLERQKKKNKRLHRRLVLFTIVAMITFGTIIAYNLNQRTLYSNKQEELEELEERMTSLKEEEKGLKQEIELLNDEEYVLQIARTNYFFSKEGELIFKLPEQDSSY</sequence>
<keyword evidence="2" id="KW-0812">Transmembrane</keyword>
<dbReference type="RefSeq" id="WP_338079587.1">
    <property type="nucleotide sequence ID" value="NZ_WJNG01000022.1"/>
</dbReference>
<dbReference type="EMBL" id="WJNG01000022">
    <property type="protein sequence ID" value="MRH44982.1"/>
    <property type="molecule type" value="Genomic_DNA"/>
</dbReference>
<evidence type="ECO:0000256" key="2">
    <source>
        <dbReference type="SAM" id="Phobius"/>
    </source>
</evidence>
<proteinExistence type="predicted"/>
<protein>
    <submittedName>
        <fullName evidence="3">Septum formation initiator family protein</fullName>
    </submittedName>
</protein>
<dbReference type="GO" id="GO:0051301">
    <property type="term" value="P:cell division"/>
    <property type="evidence" value="ECO:0007669"/>
    <property type="project" value="InterPro"/>
</dbReference>
<keyword evidence="2" id="KW-0472">Membrane</keyword>